<dbReference type="Pfam" id="PF07687">
    <property type="entry name" value="M20_dimer"/>
    <property type="match status" value="1"/>
</dbReference>
<keyword evidence="11" id="KW-1185">Reference proteome</keyword>
<name>A0A7G6DYX9_THEFR</name>
<dbReference type="SUPFAM" id="SSF55031">
    <property type="entry name" value="Bacterial exopeptidase dimerisation domain"/>
    <property type="match status" value="1"/>
</dbReference>
<dbReference type="AlphaFoldDB" id="A0A7G6DYX9"/>
<keyword evidence="7" id="KW-0224">Dipeptidase</keyword>
<feature type="domain" description="Peptidase M20 dimerisation" evidence="9">
    <location>
        <begin position="253"/>
        <end position="365"/>
    </location>
</feature>
<evidence type="ECO:0000256" key="8">
    <source>
        <dbReference type="ARBA" id="ARBA00023049"/>
    </source>
</evidence>
<evidence type="ECO:0000313" key="10">
    <source>
        <dbReference type="EMBL" id="QNB45033.1"/>
    </source>
</evidence>
<dbReference type="Gene3D" id="3.30.70.360">
    <property type="match status" value="2"/>
</dbReference>
<dbReference type="InterPro" id="IPR050072">
    <property type="entry name" value="Peptidase_M20A"/>
</dbReference>
<dbReference type="InterPro" id="IPR010964">
    <property type="entry name" value="M20A_pepV-rel"/>
</dbReference>
<accession>A0A7G6DYX9</accession>
<dbReference type="GO" id="GO:0016805">
    <property type="term" value="F:dipeptidase activity"/>
    <property type="evidence" value="ECO:0007669"/>
    <property type="project" value="UniProtKB-KW"/>
</dbReference>
<keyword evidence="6" id="KW-0862">Zinc</keyword>
<keyword evidence="3" id="KW-0645">Protease</keyword>
<dbReference type="KEGG" id="tfr:BR63_01065"/>
<dbReference type="InterPro" id="IPR002933">
    <property type="entry name" value="Peptidase_M20"/>
</dbReference>
<evidence type="ECO:0000256" key="7">
    <source>
        <dbReference type="ARBA" id="ARBA00022997"/>
    </source>
</evidence>
<dbReference type="SUPFAM" id="SSF53187">
    <property type="entry name" value="Zn-dependent exopeptidases"/>
    <property type="match status" value="1"/>
</dbReference>
<evidence type="ECO:0000256" key="3">
    <source>
        <dbReference type="ARBA" id="ARBA00022670"/>
    </source>
</evidence>
<dbReference type="InterPro" id="IPR036264">
    <property type="entry name" value="Bact_exopeptidase_dim_dom"/>
</dbReference>
<gene>
    <name evidence="10" type="primary">pepV</name>
    <name evidence="10" type="ORF">BR63_01065</name>
</gene>
<proteinExistence type="inferred from homology"/>
<dbReference type="PANTHER" id="PTHR43808:SF31">
    <property type="entry name" value="N-ACETYL-L-CITRULLINE DEACETYLASE"/>
    <property type="match status" value="1"/>
</dbReference>
<keyword evidence="8" id="KW-0482">Metalloprotease</keyword>
<evidence type="ECO:0000256" key="1">
    <source>
        <dbReference type="ARBA" id="ARBA00001947"/>
    </source>
</evidence>
<evidence type="ECO:0000313" key="11">
    <source>
        <dbReference type="Proteomes" id="UP000515847"/>
    </source>
</evidence>
<organism evidence="10 11">
    <name type="scientific">Thermanaerosceptrum fracticalcis</name>
    <dbReference type="NCBI Taxonomy" id="1712410"/>
    <lineage>
        <taxon>Bacteria</taxon>
        <taxon>Bacillati</taxon>
        <taxon>Bacillota</taxon>
        <taxon>Clostridia</taxon>
        <taxon>Eubacteriales</taxon>
        <taxon>Peptococcaceae</taxon>
        <taxon>Thermanaerosceptrum</taxon>
    </lineage>
</organism>
<keyword evidence="5" id="KW-0378">Hydrolase</keyword>
<comment type="cofactor">
    <cofactor evidence="1">
        <name>Zn(2+)</name>
        <dbReference type="ChEBI" id="CHEBI:29105"/>
    </cofactor>
</comment>
<dbReference type="NCBIfam" id="TIGR01887">
    <property type="entry name" value="dipeptidaselike"/>
    <property type="match status" value="1"/>
</dbReference>
<evidence type="ECO:0000259" key="9">
    <source>
        <dbReference type="Pfam" id="PF07687"/>
    </source>
</evidence>
<evidence type="ECO:0000256" key="5">
    <source>
        <dbReference type="ARBA" id="ARBA00022801"/>
    </source>
</evidence>
<sequence length="462" mass="50572">MEIDLDRQVLVYREQIVKHTSELVRIKSILEQPAGPDKPFGEGIDEALQYVLRLGEELGLKTKNVDGYAGYVEIGEGAEMVAALCHVDVVPEGDGWKYPPYEGQVVNGKVYGRGALDDKGPLIACLFAMKAIKDTNLNFGKRVRLIIGTDEETGGRCIKHYLENEERPLYGFSPDAEFPVIYAEKGILRFELEARFSQEAVAGSVIEYIKGGTRANVVPDYAEARYKTDVGIHEVIDALGLGEKIKVYRERDGVLIKSYGISAHASLPHQGENAIGQLVKVLSRLELKSGEMKEFLAKLDGKVGMGTDGKGLDIKCSDAVSGPLTLNIGIIDLSPSGGKVVFDVRYPVTADFAGIWASIQQGLADQGTEVNIANHKPPLYVDKDKPPIAMLQRAYQEVTGLEPTLLSIGGGTYCRYVENTVAFGPVFPGQMELAHQVDEYISTEDLAKIARIYAQALYLMAR</sequence>
<dbReference type="GO" id="GO:0006508">
    <property type="term" value="P:proteolysis"/>
    <property type="evidence" value="ECO:0007669"/>
    <property type="project" value="UniProtKB-KW"/>
</dbReference>
<dbReference type="GO" id="GO:0006526">
    <property type="term" value="P:L-arginine biosynthetic process"/>
    <property type="evidence" value="ECO:0007669"/>
    <property type="project" value="TreeGrafter"/>
</dbReference>
<keyword evidence="4" id="KW-0479">Metal-binding</keyword>
<protein>
    <submittedName>
        <fullName evidence="10">Dipeptidase PepV</fullName>
    </submittedName>
</protein>
<reference evidence="10 11" key="1">
    <citation type="journal article" date="2019" name="Front. Microbiol.">
        <title>Thermoanaerosceptrum fracticalcis gen. nov. sp. nov., a Novel Fumarate-Fermenting Microorganism From a Deep Fractured Carbonate Aquifer of the US Great Basin.</title>
        <authorList>
            <person name="Hamilton-Brehm S.D."/>
            <person name="Stewart L.E."/>
            <person name="Zavarin M."/>
            <person name="Caldwell M."/>
            <person name="Lawson P.A."/>
            <person name="Onstott T.C."/>
            <person name="Grzymski J."/>
            <person name="Neveux I."/>
            <person name="Lollar B.S."/>
            <person name="Russell C.E."/>
            <person name="Moser D.P."/>
        </authorList>
    </citation>
    <scope>NUCLEOTIDE SEQUENCE [LARGE SCALE GENOMIC DNA]</scope>
    <source>
        <strain evidence="10 11">DRI-13</strain>
    </source>
</reference>
<dbReference type="GO" id="GO:0008777">
    <property type="term" value="F:acetylornithine deacetylase activity"/>
    <property type="evidence" value="ECO:0007669"/>
    <property type="project" value="TreeGrafter"/>
</dbReference>
<dbReference type="Pfam" id="PF01546">
    <property type="entry name" value="Peptidase_M20"/>
    <property type="match status" value="1"/>
</dbReference>
<dbReference type="RefSeq" id="WP_051965853.1">
    <property type="nucleotide sequence ID" value="NZ_CP045798.1"/>
</dbReference>
<evidence type="ECO:0000256" key="4">
    <source>
        <dbReference type="ARBA" id="ARBA00022723"/>
    </source>
</evidence>
<dbReference type="Gene3D" id="3.40.630.10">
    <property type="entry name" value="Zn peptidases"/>
    <property type="match status" value="1"/>
</dbReference>
<dbReference type="EMBL" id="CP045798">
    <property type="protein sequence ID" value="QNB45033.1"/>
    <property type="molecule type" value="Genomic_DNA"/>
</dbReference>
<dbReference type="NCBIfam" id="NF005591">
    <property type="entry name" value="PRK07318.1"/>
    <property type="match status" value="1"/>
</dbReference>
<dbReference type="InterPro" id="IPR011650">
    <property type="entry name" value="Peptidase_M20_dimer"/>
</dbReference>
<dbReference type="GO" id="GO:0008237">
    <property type="term" value="F:metallopeptidase activity"/>
    <property type="evidence" value="ECO:0007669"/>
    <property type="project" value="UniProtKB-KW"/>
</dbReference>
<dbReference type="CDD" id="cd03888">
    <property type="entry name" value="M20_PepV"/>
    <property type="match status" value="1"/>
</dbReference>
<dbReference type="Proteomes" id="UP000515847">
    <property type="component" value="Chromosome"/>
</dbReference>
<evidence type="ECO:0000256" key="2">
    <source>
        <dbReference type="ARBA" id="ARBA00006247"/>
    </source>
</evidence>
<dbReference type="PANTHER" id="PTHR43808">
    <property type="entry name" value="ACETYLORNITHINE DEACETYLASE"/>
    <property type="match status" value="1"/>
</dbReference>
<evidence type="ECO:0000256" key="6">
    <source>
        <dbReference type="ARBA" id="ARBA00022833"/>
    </source>
</evidence>
<comment type="similarity">
    <text evidence="2">Belongs to the peptidase M20A family.</text>
</comment>
<dbReference type="GO" id="GO:0008270">
    <property type="term" value="F:zinc ion binding"/>
    <property type="evidence" value="ECO:0007669"/>
    <property type="project" value="InterPro"/>
</dbReference>